<dbReference type="PROSITE" id="PS00463">
    <property type="entry name" value="ZN2_CY6_FUNGAL_1"/>
    <property type="match status" value="1"/>
</dbReference>
<dbReference type="SUPFAM" id="SSF57701">
    <property type="entry name" value="Zn2/Cys6 DNA-binding domain"/>
    <property type="match status" value="1"/>
</dbReference>
<dbReference type="PANTHER" id="PTHR31845:SF21">
    <property type="entry name" value="REGULATORY PROTEIN LEU3"/>
    <property type="match status" value="1"/>
</dbReference>
<evidence type="ECO:0000256" key="2">
    <source>
        <dbReference type="ARBA" id="ARBA00022723"/>
    </source>
</evidence>
<comment type="subcellular location">
    <subcellularLocation>
        <location evidence="1">Nucleus</location>
    </subcellularLocation>
</comment>
<evidence type="ECO:0000313" key="10">
    <source>
        <dbReference type="Proteomes" id="UP000799777"/>
    </source>
</evidence>
<dbReference type="Proteomes" id="UP000799777">
    <property type="component" value="Unassembled WGS sequence"/>
</dbReference>
<dbReference type="GO" id="GO:0000976">
    <property type="term" value="F:transcription cis-regulatory region binding"/>
    <property type="evidence" value="ECO:0007669"/>
    <property type="project" value="TreeGrafter"/>
</dbReference>
<dbReference type="InterPro" id="IPR051089">
    <property type="entry name" value="prtT"/>
</dbReference>
<dbReference type="InterPro" id="IPR001138">
    <property type="entry name" value="Zn2Cys6_DnaBD"/>
</dbReference>
<evidence type="ECO:0000256" key="3">
    <source>
        <dbReference type="ARBA" id="ARBA00023015"/>
    </source>
</evidence>
<feature type="compositionally biased region" description="Polar residues" evidence="7">
    <location>
        <begin position="99"/>
        <end position="119"/>
    </location>
</feature>
<keyword evidence="10" id="KW-1185">Reference proteome</keyword>
<evidence type="ECO:0000259" key="8">
    <source>
        <dbReference type="PROSITE" id="PS50048"/>
    </source>
</evidence>
<dbReference type="OrthoDB" id="3163292at2759"/>
<evidence type="ECO:0000256" key="1">
    <source>
        <dbReference type="ARBA" id="ARBA00004123"/>
    </source>
</evidence>
<evidence type="ECO:0000256" key="5">
    <source>
        <dbReference type="ARBA" id="ARBA00023163"/>
    </source>
</evidence>
<dbReference type="GO" id="GO:0008270">
    <property type="term" value="F:zinc ion binding"/>
    <property type="evidence" value="ECO:0007669"/>
    <property type="project" value="InterPro"/>
</dbReference>
<dbReference type="AlphaFoldDB" id="A0A9P4LJ09"/>
<feature type="region of interest" description="Disordered" evidence="7">
    <location>
        <begin position="554"/>
        <end position="612"/>
    </location>
</feature>
<dbReference type="InterPro" id="IPR007219">
    <property type="entry name" value="XnlR_reg_dom"/>
</dbReference>
<proteinExistence type="predicted"/>
<sequence length="681" mass="76870">MTTPRRKACVECRQQKIRCDVEQHKVPHDPCGRCKKMGLECRILPTSTRNLRQTKAEMRRELEDLRWGLQRSGQAPGSDPNYPGSTASPNVDMQGYSPHDQSGTYSNASARTDRSTSPAFDSRPPTRKGSDNRMTLPRAIDGYFLGAQKIDHCFDLFFKQYHPLFPVLDTSSRPNDYYDISPFLFWSIIVTGSRRYKEDRTVLEKISHLIVPLAFNSMAQRCAQIPIIEGLLILCIWRIPTNSMYKDMAHLMCGAAVHLSTQIGLHISGVGQDFARKPLKKDQDEKVIRARLWLCCVIQSIRTNIADGLPPTAESLLDCDERDRENMVPFLPADLQFLHKTYIITLRAVIALSKSNVQSINCDVRILRSLISIFDQQMLSHSQSSTGDIDLLQLNCARIHILAFHFFANPSNTSPDAEGLSRFYALCTNVIEAATLLTEKSYFSFSMDRSITLAGFVILKLVRSQIAPHLDLPAGETAFFQAVQFLQNVSLQPGDIYQRTARIMSDLWTSNKVFLKRNGQVESLGLKIRTRLGMSVSYDMFWYWREEFGNMQNPYNNGEETAAPSNDDTRPNTPPQNQNQIRPQPQPQPQPLPPVPMNTPIPMTKFDPSLVPMQPDPAVMSFDTMRESDYNVPMMMDQFPDYDWAAGFDFSNTEFPTMPAGAIGGGPIMPGNMGNMGYTFG</sequence>
<dbReference type="GO" id="GO:0000981">
    <property type="term" value="F:DNA-binding transcription factor activity, RNA polymerase II-specific"/>
    <property type="evidence" value="ECO:0007669"/>
    <property type="project" value="InterPro"/>
</dbReference>
<comment type="caution">
    <text evidence="9">The sequence shown here is derived from an EMBL/GenBank/DDBJ whole genome shotgun (WGS) entry which is preliminary data.</text>
</comment>
<gene>
    <name evidence="9" type="ORF">EK21DRAFT_69315</name>
</gene>
<evidence type="ECO:0000313" key="9">
    <source>
        <dbReference type="EMBL" id="KAF2028651.1"/>
    </source>
</evidence>
<evidence type="ECO:0000256" key="6">
    <source>
        <dbReference type="ARBA" id="ARBA00023242"/>
    </source>
</evidence>
<feature type="compositionally biased region" description="Polar residues" evidence="7">
    <location>
        <begin position="554"/>
        <end position="566"/>
    </location>
</feature>
<dbReference type="EMBL" id="ML978210">
    <property type="protein sequence ID" value="KAF2028651.1"/>
    <property type="molecule type" value="Genomic_DNA"/>
</dbReference>
<reference evidence="9" key="1">
    <citation type="journal article" date="2020" name="Stud. Mycol.">
        <title>101 Dothideomycetes genomes: a test case for predicting lifestyles and emergence of pathogens.</title>
        <authorList>
            <person name="Haridas S."/>
            <person name="Albert R."/>
            <person name="Binder M."/>
            <person name="Bloem J."/>
            <person name="Labutti K."/>
            <person name="Salamov A."/>
            <person name="Andreopoulos B."/>
            <person name="Baker S."/>
            <person name="Barry K."/>
            <person name="Bills G."/>
            <person name="Bluhm B."/>
            <person name="Cannon C."/>
            <person name="Castanera R."/>
            <person name="Culley D."/>
            <person name="Daum C."/>
            <person name="Ezra D."/>
            <person name="Gonzalez J."/>
            <person name="Henrissat B."/>
            <person name="Kuo A."/>
            <person name="Liang C."/>
            <person name="Lipzen A."/>
            <person name="Lutzoni F."/>
            <person name="Magnuson J."/>
            <person name="Mondo S."/>
            <person name="Nolan M."/>
            <person name="Ohm R."/>
            <person name="Pangilinan J."/>
            <person name="Park H.-J."/>
            <person name="Ramirez L."/>
            <person name="Alfaro M."/>
            <person name="Sun H."/>
            <person name="Tritt A."/>
            <person name="Yoshinaga Y."/>
            <person name="Zwiers L.-H."/>
            <person name="Turgeon B."/>
            <person name="Goodwin S."/>
            <person name="Spatafora J."/>
            <person name="Crous P."/>
            <person name="Grigoriev I."/>
        </authorList>
    </citation>
    <scope>NUCLEOTIDE SEQUENCE</scope>
    <source>
        <strain evidence="9">CBS 110217</strain>
    </source>
</reference>
<dbReference type="InterPro" id="IPR036864">
    <property type="entry name" value="Zn2-C6_fun-type_DNA-bd_sf"/>
</dbReference>
<dbReference type="SMART" id="SM00066">
    <property type="entry name" value="GAL4"/>
    <property type="match status" value="1"/>
</dbReference>
<dbReference type="GO" id="GO:0005634">
    <property type="term" value="C:nucleus"/>
    <property type="evidence" value="ECO:0007669"/>
    <property type="project" value="UniProtKB-SubCell"/>
</dbReference>
<dbReference type="Pfam" id="PF04082">
    <property type="entry name" value="Fungal_trans"/>
    <property type="match status" value="1"/>
</dbReference>
<dbReference type="CDD" id="cd00067">
    <property type="entry name" value="GAL4"/>
    <property type="match status" value="1"/>
</dbReference>
<protein>
    <recommendedName>
        <fullName evidence="8">Zn(2)-C6 fungal-type domain-containing protein</fullName>
    </recommendedName>
</protein>
<accession>A0A9P4LJ09</accession>
<evidence type="ECO:0000256" key="4">
    <source>
        <dbReference type="ARBA" id="ARBA00023125"/>
    </source>
</evidence>
<dbReference type="GO" id="GO:0006351">
    <property type="term" value="P:DNA-templated transcription"/>
    <property type="evidence" value="ECO:0007669"/>
    <property type="project" value="InterPro"/>
</dbReference>
<dbReference type="Pfam" id="PF00172">
    <property type="entry name" value="Zn_clus"/>
    <property type="match status" value="1"/>
</dbReference>
<feature type="region of interest" description="Disordered" evidence="7">
    <location>
        <begin position="70"/>
        <end position="134"/>
    </location>
</feature>
<keyword evidence="4" id="KW-0238">DNA-binding</keyword>
<feature type="compositionally biased region" description="Pro residues" evidence="7">
    <location>
        <begin position="584"/>
        <end position="599"/>
    </location>
</feature>
<name>A0A9P4LJ09_9PLEO</name>
<keyword evidence="5" id="KW-0804">Transcription</keyword>
<evidence type="ECO:0000256" key="7">
    <source>
        <dbReference type="SAM" id="MobiDB-lite"/>
    </source>
</evidence>
<keyword evidence="6" id="KW-0539">Nucleus</keyword>
<dbReference type="PANTHER" id="PTHR31845">
    <property type="entry name" value="FINGER DOMAIN PROTEIN, PUTATIVE-RELATED"/>
    <property type="match status" value="1"/>
</dbReference>
<dbReference type="Gene3D" id="4.10.240.10">
    <property type="entry name" value="Zn(2)-C6 fungal-type DNA-binding domain"/>
    <property type="match status" value="1"/>
</dbReference>
<keyword evidence="3" id="KW-0805">Transcription regulation</keyword>
<feature type="domain" description="Zn(2)-C6 fungal-type" evidence="8">
    <location>
        <begin position="8"/>
        <end position="43"/>
    </location>
</feature>
<dbReference type="CDD" id="cd12148">
    <property type="entry name" value="fungal_TF_MHR"/>
    <property type="match status" value="1"/>
</dbReference>
<keyword evidence="2" id="KW-0479">Metal-binding</keyword>
<organism evidence="9 10">
    <name type="scientific">Setomelanomma holmii</name>
    <dbReference type="NCBI Taxonomy" id="210430"/>
    <lineage>
        <taxon>Eukaryota</taxon>
        <taxon>Fungi</taxon>
        <taxon>Dikarya</taxon>
        <taxon>Ascomycota</taxon>
        <taxon>Pezizomycotina</taxon>
        <taxon>Dothideomycetes</taxon>
        <taxon>Pleosporomycetidae</taxon>
        <taxon>Pleosporales</taxon>
        <taxon>Pleosporineae</taxon>
        <taxon>Phaeosphaeriaceae</taxon>
        <taxon>Setomelanomma</taxon>
    </lineage>
</organism>
<dbReference type="PROSITE" id="PS50048">
    <property type="entry name" value="ZN2_CY6_FUNGAL_2"/>
    <property type="match status" value="1"/>
</dbReference>